<evidence type="ECO:0000313" key="3">
    <source>
        <dbReference type="Proteomes" id="UP000239736"/>
    </source>
</evidence>
<dbReference type="OrthoDB" id="9788260at2"/>
<protein>
    <submittedName>
        <fullName evidence="2">Lysophospholipase</fullName>
    </submittedName>
</protein>
<dbReference type="InterPro" id="IPR051044">
    <property type="entry name" value="MAG_DAG_Lipase"/>
</dbReference>
<feature type="domain" description="Serine aminopeptidase S33" evidence="1">
    <location>
        <begin position="40"/>
        <end position="291"/>
    </location>
</feature>
<dbReference type="SUPFAM" id="SSF53474">
    <property type="entry name" value="alpha/beta-Hydrolases"/>
    <property type="match status" value="1"/>
</dbReference>
<dbReference type="InterPro" id="IPR022742">
    <property type="entry name" value="Hydrolase_4"/>
</dbReference>
<sequence>MEQAPFFAEVTQAPKGVTCAWLNADDGVRLRVAAWRAGGKGTVLLFPGRTEYIEKYGPAAGEFAARGYSALVIDWRGQGLADRLIPDARRGHVERFSDYQRDVDAAVAFAREMDLPQPWFLVGHSMGGCIGLRALHRGLLVRAVTFSAPMWGIKMHPLMRPVAWSLSFAATISGQGWRMTPSTTPDNYVLTNPFEDNFLTRDPEMYEFMRRQLVAHPELGIGGPTLQWLYEALKETRALLRMDAPDIPCLTVLGSDERIVHSAAIHERMRRWPGAEFDLIGNAEHELMMETPPIRRKFFDRAAELFDCHATAAPSASRISGD</sequence>
<dbReference type="InterPro" id="IPR029058">
    <property type="entry name" value="AB_hydrolase_fold"/>
</dbReference>
<proteinExistence type="predicted"/>
<organism evidence="2 3">
    <name type="scientific">Albidovulum inexpectatum</name>
    <dbReference type="NCBI Taxonomy" id="196587"/>
    <lineage>
        <taxon>Bacteria</taxon>
        <taxon>Pseudomonadati</taxon>
        <taxon>Pseudomonadota</taxon>
        <taxon>Alphaproteobacteria</taxon>
        <taxon>Rhodobacterales</taxon>
        <taxon>Paracoccaceae</taxon>
        <taxon>Albidovulum</taxon>
    </lineage>
</organism>
<name>A0A2S5JFK0_9RHOB</name>
<dbReference type="AlphaFoldDB" id="A0A2S5JFK0"/>
<keyword evidence="3" id="KW-1185">Reference proteome</keyword>
<dbReference type="PANTHER" id="PTHR11614">
    <property type="entry name" value="PHOSPHOLIPASE-RELATED"/>
    <property type="match status" value="1"/>
</dbReference>
<reference evidence="2 3" key="1">
    <citation type="submission" date="2018-01" db="EMBL/GenBank/DDBJ databases">
        <title>Genomic Encyclopedia of Archaeal and Bacterial Type Strains, Phase II (KMG-II): from individual species to whole genera.</title>
        <authorList>
            <person name="Goeker M."/>
        </authorList>
    </citation>
    <scope>NUCLEOTIDE SEQUENCE [LARGE SCALE GENOMIC DNA]</scope>
    <source>
        <strain evidence="2 3">DSM 12048</strain>
    </source>
</reference>
<dbReference type="Pfam" id="PF12146">
    <property type="entry name" value="Hydrolase_4"/>
    <property type="match status" value="1"/>
</dbReference>
<evidence type="ECO:0000259" key="1">
    <source>
        <dbReference type="Pfam" id="PF12146"/>
    </source>
</evidence>
<dbReference type="Gene3D" id="3.40.50.1820">
    <property type="entry name" value="alpha/beta hydrolase"/>
    <property type="match status" value="1"/>
</dbReference>
<evidence type="ECO:0000313" key="2">
    <source>
        <dbReference type="EMBL" id="PPB80200.1"/>
    </source>
</evidence>
<gene>
    <name evidence="2" type="ORF">LV82_02072</name>
</gene>
<dbReference type="Proteomes" id="UP000239736">
    <property type="component" value="Unassembled WGS sequence"/>
</dbReference>
<dbReference type="RefSeq" id="WP_104071406.1">
    <property type="nucleotide sequence ID" value="NZ_PRDS01000006.1"/>
</dbReference>
<dbReference type="EMBL" id="PRDS01000006">
    <property type="protein sequence ID" value="PPB80200.1"/>
    <property type="molecule type" value="Genomic_DNA"/>
</dbReference>
<comment type="caution">
    <text evidence="2">The sequence shown here is derived from an EMBL/GenBank/DDBJ whole genome shotgun (WGS) entry which is preliminary data.</text>
</comment>
<accession>A0A2S5JFK0</accession>